<dbReference type="InterPro" id="IPR002110">
    <property type="entry name" value="Ankyrin_rpt"/>
</dbReference>
<reference evidence="10" key="1">
    <citation type="submission" date="2007-04" db="EMBL/GenBank/DDBJ databases">
        <title>Annotation of Pediculus humanus corporis strain USDA.</title>
        <authorList>
            <person name="Kirkness E."/>
            <person name="Hannick L."/>
            <person name="Hass B."/>
            <person name="Bruggner R."/>
            <person name="Lawson D."/>
            <person name="Bidwell S."/>
            <person name="Joardar V."/>
            <person name="Caler E."/>
            <person name="Walenz B."/>
            <person name="Inman J."/>
            <person name="Schobel S."/>
            <person name="Galinsky K."/>
            <person name="Amedeo P."/>
            <person name="Strausberg R."/>
        </authorList>
    </citation>
    <scope>NUCLEOTIDE SEQUENCE</scope>
    <source>
        <strain evidence="10">USDA</strain>
    </source>
</reference>
<keyword evidence="1" id="KW-0597">Phosphoprotein</keyword>
<dbReference type="InParanoid" id="E0VLK5"/>
<dbReference type="eggNOG" id="KOG0504">
    <property type="taxonomic scope" value="Eukaryota"/>
</dbReference>
<proteinExistence type="predicted"/>
<name>E0VLK5_PEDHC</name>
<feature type="compositionally biased region" description="Basic residues" evidence="6">
    <location>
        <begin position="524"/>
        <end position="534"/>
    </location>
</feature>
<organism>
    <name type="scientific">Pediculus humanus subsp. corporis</name>
    <name type="common">Body louse</name>
    <dbReference type="NCBI Taxonomy" id="121224"/>
    <lineage>
        <taxon>Eukaryota</taxon>
        <taxon>Metazoa</taxon>
        <taxon>Ecdysozoa</taxon>
        <taxon>Arthropoda</taxon>
        <taxon>Hexapoda</taxon>
        <taxon>Insecta</taxon>
        <taxon>Pterygota</taxon>
        <taxon>Neoptera</taxon>
        <taxon>Paraneoptera</taxon>
        <taxon>Psocodea</taxon>
        <taxon>Troctomorpha</taxon>
        <taxon>Phthiraptera</taxon>
        <taxon>Anoplura</taxon>
        <taxon>Pediculidae</taxon>
        <taxon>Pediculus</taxon>
    </lineage>
</organism>
<dbReference type="PROSITE" id="PS50088">
    <property type="entry name" value="ANK_REPEAT"/>
    <property type="match status" value="13"/>
</dbReference>
<feature type="repeat" description="ANK" evidence="5">
    <location>
        <begin position="960"/>
        <end position="992"/>
    </location>
</feature>
<feature type="region of interest" description="Disordered" evidence="6">
    <location>
        <begin position="489"/>
        <end position="538"/>
    </location>
</feature>
<protein>
    <submittedName>
        <fullName evidence="10 11">Ankyrin repeat-containing protein, putative</fullName>
        <ecNumber evidence="10">1.3.1.74</ecNumber>
    </submittedName>
</protein>
<feature type="domain" description="TANC1/2-like AAA+ ATPase lid" evidence="8">
    <location>
        <begin position="224"/>
        <end position="308"/>
    </location>
</feature>
<dbReference type="GeneID" id="8229623"/>
<feature type="repeat" description="ANK" evidence="5">
    <location>
        <begin position="1026"/>
        <end position="1058"/>
    </location>
</feature>
<feature type="region of interest" description="Disordered" evidence="6">
    <location>
        <begin position="772"/>
        <end position="805"/>
    </location>
</feature>
<dbReference type="Pfam" id="PF25520">
    <property type="entry name" value="AAA_lid_TANC1"/>
    <property type="match status" value="1"/>
</dbReference>
<feature type="compositionally biased region" description="Basic and acidic residues" evidence="6">
    <location>
        <begin position="505"/>
        <end position="523"/>
    </location>
</feature>
<feature type="repeat" description="ANK" evidence="5">
    <location>
        <begin position="1130"/>
        <end position="1162"/>
    </location>
</feature>
<dbReference type="PROSITE" id="PS50297">
    <property type="entry name" value="ANK_REP_REGION"/>
    <property type="match status" value="12"/>
</dbReference>
<reference evidence="11" key="3">
    <citation type="submission" date="2021-02" db="UniProtKB">
        <authorList>
            <consortium name="EnsemblMetazoa"/>
        </authorList>
    </citation>
    <scope>IDENTIFICATION</scope>
    <source>
        <strain evidence="11">USDA</strain>
    </source>
</reference>
<feature type="repeat" description="ANK" evidence="5">
    <location>
        <begin position="1263"/>
        <end position="1295"/>
    </location>
</feature>
<keyword evidence="2" id="KW-0677">Repeat</keyword>
<dbReference type="InterPro" id="IPR058056">
    <property type="entry name" value="WH_TANC1/2"/>
</dbReference>
<dbReference type="OMA" id="CKIMVPS"/>
<feature type="repeat" description="ANK" evidence="5">
    <location>
        <begin position="1059"/>
        <end position="1096"/>
    </location>
</feature>
<dbReference type="SMART" id="SM00248">
    <property type="entry name" value="ANK"/>
    <property type="match status" value="17"/>
</dbReference>
<dbReference type="RefSeq" id="XP_002426999.1">
    <property type="nucleotide sequence ID" value="XM_002426954.1"/>
</dbReference>
<feature type="compositionally biased region" description="Basic and acidic residues" evidence="6">
    <location>
        <begin position="792"/>
        <end position="805"/>
    </location>
</feature>
<keyword evidence="10" id="KW-0560">Oxidoreductase</keyword>
<dbReference type="VEuPathDB" id="VectorBase:PHUM288780"/>
<feature type="compositionally biased region" description="Basic and acidic residues" evidence="6">
    <location>
        <begin position="772"/>
        <end position="785"/>
    </location>
</feature>
<gene>
    <name evidence="11" type="primary">8229623</name>
    <name evidence="10" type="ORF">Phum_PHUM288780</name>
</gene>
<dbReference type="STRING" id="121224.E0VLK5"/>
<evidence type="ECO:0000256" key="5">
    <source>
        <dbReference type="PROSITE-ProRule" id="PRU00023"/>
    </source>
</evidence>
<sequence>MAGTPQDRRKFYCREWAFLKLAHCLEQQPLSKTCGAFIVGGPGSGKTSFCSEIVWPSSGGGGRQQRSLRRRLLAYHFCQAHNISSLSVSDFIRNLVSQILGQNSEFPTSPISKIQNALKPDFLDRDPDEAFKKGVLFPLLEIDPPKHSLFLLIDSIDENQIQNSSGSQLRYDIKSGGNGSKTIAELLANHHHLFPQWLLLVCTARRQSKHISRMFTGFRKLSLDDLRKSQVVRDVQQYILARIDSEESLRKHISRDTAEMLNQLHIKSNGCFLYLEKVLDGVSENFIVLREIREIPGTINGLYLWLCQRLFHRKHFSKVQPLLNVILAARKLLTISELFNAVWTSNTNLTRQDFSKRLHLLRRVIRLNSDGTILLFHHSFGEWLLDAKHCTKKYLCSAEAGHGMLAMSYSLKAKQLSPEDIQNFALHLTRMPLPDESVVNFIEKTLNFDYNTILVLWLIQSGANVENCLLGQEKSEEIVQQIYEKENGLKKKSSDSMRKRTSSLSKKDQRVKLPKSDTNNEGKKKYKSRKHSSLKKSLVPMENQSSCHYEKLPECYEELQFEPYGRRDLDKEKRISEDYDHLDFDVKKPEKKTIASETNEILEKLTNLDLVIKKDETGFFESEKSPDFLKEFTEQNFKFSLESPSKTGETSFLNIGSQDSGFLKSEDTSTLGLVSNEQTTESISVFDDKMSAEQSKHQIPLTKEEELDILLNGLEKSLNEESEIFNTSFLSQITQKSLAALRNENCEEDESQKKIMEIVTLNIENMEVKHEKKNEFSLGHSKSDKAQGFSKESTEENSGKRETEGLKEPLLSDILEVLQVPKDPKVLKILTEAGAKVSNCNSLQKNEKSSSLDNGIDVASSQVSRNVSPNTELQELLASWNKEADVSSVDSVGRTTIHTLAGEGNATLLNLILSTYPETNLEVEDRHGQTALNLAARHGYLDVIEVLLTAGADCNHSDCEGWTALRAAAWGGHTPVVELLLKHGADVDVADSDQRTALRAAAWGGHEDIVELLVAHKANVNQTDDEGRTALIAASYMGHSEIVEHLLDNGAEIDHQDADGRTALSVAALYVPNNEGYAKVVNILLEKGASVDHQDKDGMTPLLVAAFEGHRDVCELLLEYEADVDHSDNSGRTPLWAAASMGHSSVVELLLFWGCYVDSIDNEGRTVLSIAAAQGNTDVVRQLLDRGLDEQHRDNSGWTPLHYATFEGHIEVCEALLEAGAKVDEPDNDGKGPLMLAAQEGHGLLVETLLRVHNAPPDQRAHDGKTALRLAALEGHYDVVRILLNYGADVNIKDADGRSTLYILALENRLPMARYILEHGKADVESKDSEGRTPVHVSAWQGHAEMVSLLLSSGRADVNATDNENRTALHSASWQGHAPIVKILLDHGATPDHTCNQGATALGIAAQEGHEACVKALLQHGADPSHSDRCGRNAFKVAAKSGHGGVVKLLEEYTFNIKHKPLANEIKQLIVPQVDATSAPKYSPVESPESTVHRQSLVSLGNRSNHSKSSSNFTNSTKSSQEPSSSATHNSQGCLSFTQQLQQCRRSNKTRPLSKVLSPLESEDVSPIYASPPHSPLSDINSPCEEIKSQPNADMHFARDTHMRIILGNARFDSGGHLGSKPKRNGIVTNPALRLMSNVKNGLECAAERIQKTRQEVSKFNHSKLNSSNKSNGYHWKKETPL</sequence>
<dbReference type="InterPro" id="IPR056884">
    <property type="entry name" value="NPHP3-like_N"/>
</dbReference>
<dbReference type="Gene3D" id="1.25.40.20">
    <property type="entry name" value="Ankyrin repeat-containing domain"/>
    <property type="match status" value="6"/>
</dbReference>
<dbReference type="Proteomes" id="UP000009046">
    <property type="component" value="Unassembled WGS sequence"/>
</dbReference>
<dbReference type="PANTHER" id="PTHR24166">
    <property type="entry name" value="ROLLING PEBBLES, ISOFORM B"/>
    <property type="match status" value="1"/>
</dbReference>
<feature type="compositionally biased region" description="Polar residues" evidence="6">
    <location>
        <begin position="1521"/>
        <end position="1545"/>
    </location>
</feature>
<dbReference type="SUPFAM" id="SSF48403">
    <property type="entry name" value="Ankyrin repeat"/>
    <property type="match status" value="2"/>
</dbReference>
<dbReference type="OrthoDB" id="427518at2759"/>
<accession>E0VLK5</accession>
<feature type="repeat" description="ANK" evidence="5">
    <location>
        <begin position="1330"/>
        <end position="1363"/>
    </location>
</feature>
<dbReference type="GO" id="GO:0032440">
    <property type="term" value="F:2-alkenal reductase [NAD(P)H] activity"/>
    <property type="evidence" value="ECO:0007669"/>
    <property type="project" value="UniProtKB-EC"/>
</dbReference>
<dbReference type="EnsemblMetazoa" id="PHUM288780-RA">
    <property type="protein sequence ID" value="PHUM288780-PA"/>
    <property type="gene ID" value="PHUM288780"/>
</dbReference>
<keyword evidence="4 5" id="KW-0040">ANK repeat</keyword>
<dbReference type="PRINTS" id="PR01415">
    <property type="entry name" value="ANKYRIN"/>
</dbReference>
<evidence type="ECO:0000313" key="11">
    <source>
        <dbReference type="EnsemblMetazoa" id="PHUM288780-PA"/>
    </source>
</evidence>
<dbReference type="PANTHER" id="PTHR24166:SF48">
    <property type="entry name" value="PROTEIN VAPYRIN"/>
    <property type="match status" value="1"/>
</dbReference>
<feature type="region of interest" description="Disordered" evidence="6">
    <location>
        <begin position="1657"/>
        <end position="1682"/>
    </location>
</feature>
<evidence type="ECO:0000256" key="3">
    <source>
        <dbReference type="ARBA" id="ARBA00022803"/>
    </source>
</evidence>
<feature type="compositionally biased region" description="Basic and acidic residues" evidence="6">
    <location>
        <begin position="489"/>
        <end position="498"/>
    </location>
</feature>
<evidence type="ECO:0000256" key="2">
    <source>
        <dbReference type="ARBA" id="ARBA00022737"/>
    </source>
</evidence>
<feature type="repeat" description="ANK" evidence="5">
    <location>
        <begin position="993"/>
        <end position="1025"/>
    </location>
</feature>
<feature type="repeat" description="ANK" evidence="5">
    <location>
        <begin position="1097"/>
        <end position="1129"/>
    </location>
</feature>
<dbReference type="InterPro" id="IPR050889">
    <property type="entry name" value="Dendritic_Spine_Reg/Scaffold"/>
</dbReference>
<feature type="repeat" description="ANK" evidence="5">
    <location>
        <begin position="1397"/>
        <end position="1429"/>
    </location>
</feature>
<dbReference type="InterPro" id="IPR058018">
    <property type="entry name" value="AAA_lid_TANC1/2"/>
</dbReference>
<evidence type="ECO:0000256" key="1">
    <source>
        <dbReference type="ARBA" id="ARBA00022553"/>
    </source>
</evidence>
<feature type="domain" description="Nephrocystin 3-like N-terminal" evidence="7">
    <location>
        <begin position="36"/>
        <end position="163"/>
    </location>
</feature>
<feature type="domain" description="TANC1/2-like winged helix" evidence="9">
    <location>
        <begin position="309"/>
        <end position="464"/>
    </location>
</feature>
<feature type="compositionally biased region" description="Low complexity" evidence="6">
    <location>
        <begin position="1502"/>
        <end position="1520"/>
    </location>
</feature>
<evidence type="ECO:0000313" key="10">
    <source>
        <dbReference type="EMBL" id="EEB14261.1"/>
    </source>
</evidence>
<dbReference type="Pfam" id="PF25521">
    <property type="entry name" value="WHD_TANC1"/>
    <property type="match status" value="1"/>
</dbReference>
<evidence type="ECO:0000259" key="9">
    <source>
        <dbReference type="Pfam" id="PF25521"/>
    </source>
</evidence>
<evidence type="ECO:0000256" key="6">
    <source>
        <dbReference type="SAM" id="MobiDB-lite"/>
    </source>
</evidence>
<evidence type="ECO:0000259" key="7">
    <source>
        <dbReference type="Pfam" id="PF24883"/>
    </source>
</evidence>
<dbReference type="EC" id="1.3.1.74" evidence="10"/>
<feature type="repeat" description="ANK" evidence="5">
    <location>
        <begin position="927"/>
        <end position="959"/>
    </location>
</feature>
<feature type="repeat" description="ANK" evidence="5">
    <location>
        <begin position="1364"/>
        <end position="1396"/>
    </location>
</feature>
<reference evidence="10" key="2">
    <citation type="submission" date="2007-04" db="EMBL/GenBank/DDBJ databases">
        <title>The genome of the human body louse.</title>
        <authorList>
            <consortium name="The Human Body Louse Genome Consortium"/>
            <person name="Kirkness E."/>
            <person name="Walenz B."/>
            <person name="Hass B."/>
            <person name="Bruggner R."/>
            <person name="Strausberg R."/>
        </authorList>
    </citation>
    <scope>NUCLEOTIDE SEQUENCE</scope>
    <source>
        <strain evidence="10">USDA</strain>
    </source>
</reference>
<dbReference type="Pfam" id="PF24883">
    <property type="entry name" value="NPHP3_N"/>
    <property type="match status" value="1"/>
</dbReference>
<feature type="repeat" description="ANK" evidence="5">
    <location>
        <begin position="1163"/>
        <end position="1195"/>
    </location>
</feature>
<dbReference type="Pfam" id="PF13637">
    <property type="entry name" value="Ank_4"/>
    <property type="match status" value="2"/>
</dbReference>
<dbReference type="FunCoup" id="E0VLK5">
    <property type="interactions" value="2"/>
</dbReference>
<evidence type="ECO:0000313" key="12">
    <source>
        <dbReference type="Proteomes" id="UP000009046"/>
    </source>
</evidence>
<feature type="repeat" description="ANK" evidence="5">
    <location>
        <begin position="1196"/>
        <end position="1228"/>
    </location>
</feature>
<evidence type="ECO:0000259" key="8">
    <source>
        <dbReference type="Pfam" id="PF25520"/>
    </source>
</evidence>
<evidence type="ECO:0000256" key="4">
    <source>
        <dbReference type="ARBA" id="ARBA00023043"/>
    </source>
</evidence>
<keyword evidence="12" id="KW-1185">Reference proteome</keyword>
<dbReference type="KEGG" id="phu:Phum_PHUM288780"/>
<dbReference type="InterPro" id="IPR036770">
    <property type="entry name" value="Ankyrin_rpt-contain_sf"/>
</dbReference>
<dbReference type="Pfam" id="PF12796">
    <property type="entry name" value="Ank_2"/>
    <property type="match status" value="3"/>
</dbReference>
<feature type="region of interest" description="Disordered" evidence="6">
    <location>
        <begin position="1499"/>
        <end position="1583"/>
    </location>
</feature>
<dbReference type="EMBL" id="DS235271">
    <property type="protein sequence ID" value="EEB14261.1"/>
    <property type="molecule type" value="Genomic_DNA"/>
</dbReference>
<dbReference type="HOGENOM" id="CLU_002138_0_0_1"/>
<dbReference type="Pfam" id="PF00023">
    <property type="entry name" value="Ank"/>
    <property type="match status" value="2"/>
</dbReference>
<keyword evidence="3" id="KW-0802">TPR repeat</keyword>
<dbReference type="CTD" id="8229623"/>
<dbReference type="EMBL" id="AAZO01003351">
    <property type="status" value="NOT_ANNOTATED_CDS"/>
    <property type="molecule type" value="Genomic_DNA"/>
</dbReference>
<feature type="compositionally biased region" description="Low complexity" evidence="6">
    <location>
        <begin position="1660"/>
        <end position="1672"/>
    </location>
</feature>